<reference evidence="3" key="1">
    <citation type="submission" date="2017-06" db="EMBL/GenBank/DDBJ databases">
        <authorList>
            <person name="Varghese N."/>
            <person name="Submissions S."/>
        </authorList>
    </citation>
    <scope>NUCLEOTIDE SEQUENCE [LARGE SCALE GENOMIC DNA]</scope>
    <source>
        <strain evidence="3">DSM 46839</strain>
    </source>
</reference>
<protein>
    <submittedName>
        <fullName evidence="2">Peptidase family M28</fullName>
    </submittedName>
</protein>
<evidence type="ECO:0000313" key="2">
    <source>
        <dbReference type="EMBL" id="SNS21085.1"/>
    </source>
</evidence>
<accession>A0A239CLQ3</accession>
<dbReference type="AlphaFoldDB" id="A0A239CLQ3"/>
<dbReference type="OrthoDB" id="3826977at2"/>
<dbReference type="PANTHER" id="PTHR12147:SF26">
    <property type="entry name" value="PEPTIDASE M28 DOMAIN-CONTAINING PROTEIN"/>
    <property type="match status" value="1"/>
</dbReference>
<organism evidence="2 3">
    <name type="scientific">Geodermatophilus pulveris</name>
    <dbReference type="NCBI Taxonomy" id="1564159"/>
    <lineage>
        <taxon>Bacteria</taxon>
        <taxon>Bacillati</taxon>
        <taxon>Actinomycetota</taxon>
        <taxon>Actinomycetes</taxon>
        <taxon>Geodermatophilales</taxon>
        <taxon>Geodermatophilaceae</taxon>
        <taxon>Geodermatophilus</taxon>
    </lineage>
</organism>
<dbReference type="SUPFAM" id="SSF53187">
    <property type="entry name" value="Zn-dependent exopeptidases"/>
    <property type="match status" value="1"/>
</dbReference>
<dbReference type="RefSeq" id="WP_089304684.1">
    <property type="nucleotide sequence ID" value="NZ_FZOO01000002.1"/>
</dbReference>
<evidence type="ECO:0000313" key="3">
    <source>
        <dbReference type="Proteomes" id="UP000198373"/>
    </source>
</evidence>
<dbReference type="Gene3D" id="3.40.630.10">
    <property type="entry name" value="Zn peptidases"/>
    <property type="match status" value="1"/>
</dbReference>
<dbReference type="InterPro" id="IPR023214">
    <property type="entry name" value="HAD_sf"/>
</dbReference>
<dbReference type="Gene3D" id="3.40.50.1000">
    <property type="entry name" value="HAD superfamily/HAD-like"/>
    <property type="match status" value="1"/>
</dbReference>
<proteinExistence type="predicted"/>
<dbReference type="InterPro" id="IPR036412">
    <property type="entry name" value="HAD-like_sf"/>
</dbReference>
<sequence length="632" mass="65421">MEDLTGATVFFDIGDTLASVTLAPSGDRIARLDVFPYVPGLLRGLRDGGAELGILSDPGPLAPAAVDEALAIAGLADRFRPDLVRYGPKDSPDVFERAAAAAGGERVSFVGEDPGERWSALRAGLSVAPHPLLAVSVLREPGTLRYVRVTVPAGWAGGDWRRVLRGLPVVPVHVTGAGGGTVYAVTTAPVAAHLDGLGLWVDRLGAEDTPLTTDLYLVRDDRRGGAATRDAEDDGTAPVAAGPAARDVLASTLEGLFVAVPAGRSVESLHATDAGHGHNLKLAPSPALLAAATGGPGGRASLVAATAVAAALTPAEQEVLGSRVQPHGVAIHVERYAGTTPAGPDGTVIRSRHVHHPDNAVAVATLVADLERIGGGRLAVERHQFRHEGRTLENVAAELPGRDLDGVVLVTAHLDSTAARSLRYRAPRDPAPGADDDASGLAGVLAAVEAITALDDALRPSRRAVRFVLFNAEEHGLVGSRAYAHQQALLDAPIVAVLQMDMIGHDLRPERTFELHAGFTPAPAVEARSLDLAALVTALQPVVSPALRPAQVYPAGAEGDAAERRSDHSSFHEQGYAALLASEDLFAGPGPAAPPAEMNPDYHLPTDTTVDAGYAADIARLVTAAAWVAATR</sequence>
<dbReference type="EMBL" id="FZOO01000002">
    <property type="protein sequence ID" value="SNS21085.1"/>
    <property type="molecule type" value="Genomic_DNA"/>
</dbReference>
<keyword evidence="3" id="KW-1185">Reference proteome</keyword>
<feature type="domain" description="Peptidase M28" evidence="1">
    <location>
        <begin position="394"/>
        <end position="612"/>
    </location>
</feature>
<dbReference type="Pfam" id="PF04389">
    <property type="entry name" value="Peptidase_M28"/>
    <property type="match status" value="1"/>
</dbReference>
<dbReference type="PANTHER" id="PTHR12147">
    <property type="entry name" value="METALLOPEPTIDASE M28 FAMILY MEMBER"/>
    <property type="match status" value="1"/>
</dbReference>
<name>A0A239CLQ3_9ACTN</name>
<gene>
    <name evidence="2" type="ORF">SAMN06893096_102520</name>
</gene>
<evidence type="ECO:0000259" key="1">
    <source>
        <dbReference type="Pfam" id="PF04389"/>
    </source>
</evidence>
<dbReference type="GO" id="GO:0008235">
    <property type="term" value="F:metalloexopeptidase activity"/>
    <property type="evidence" value="ECO:0007669"/>
    <property type="project" value="InterPro"/>
</dbReference>
<dbReference type="Proteomes" id="UP000198373">
    <property type="component" value="Unassembled WGS sequence"/>
</dbReference>
<dbReference type="InterPro" id="IPR007484">
    <property type="entry name" value="Peptidase_M28"/>
</dbReference>
<dbReference type="InterPro" id="IPR045175">
    <property type="entry name" value="M28_fam"/>
</dbReference>
<dbReference type="SUPFAM" id="SSF56784">
    <property type="entry name" value="HAD-like"/>
    <property type="match status" value="1"/>
</dbReference>
<dbReference type="GO" id="GO:0006508">
    <property type="term" value="P:proteolysis"/>
    <property type="evidence" value="ECO:0007669"/>
    <property type="project" value="InterPro"/>
</dbReference>